<dbReference type="InterPro" id="IPR023424">
    <property type="entry name" value="OadG"/>
</dbReference>
<dbReference type="InterPro" id="IPR005899">
    <property type="entry name" value="Na_pump_deCOase"/>
</dbReference>
<comment type="similarity">
    <text evidence="4 16 17">Belongs to the OadG family.</text>
</comment>
<dbReference type="HAMAP" id="MF_00404">
    <property type="entry name" value="OadG"/>
    <property type="match status" value="1"/>
</dbReference>
<evidence type="ECO:0000256" key="7">
    <source>
        <dbReference type="ARBA" id="ARBA00022475"/>
    </source>
</evidence>
<evidence type="ECO:0000256" key="9">
    <source>
        <dbReference type="ARBA" id="ARBA00022967"/>
    </source>
</evidence>
<accession>A0ABN8WZ20</accession>
<comment type="function">
    <text evidence="2 16 17">Catalyzes the decarboxylation of oxaloacetate coupled to Na(+) translocation.</text>
</comment>
<evidence type="ECO:0000256" key="15">
    <source>
        <dbReference type="ARBA" id="ARBA00048176"/>
    </source>
</evidence>
<gene>
    <name evidence="16 18" type="primary">oadG</name>
    <name evidence="18" type="ORF">MSZNOR_0802</name>
</gene>
<keyword evidence="10 16" id="KW-1133">Transmembrane helix</keyword>
<keyword evidence="9 16" id="KW-1278">Translocase</keyword>
<comment type="subunit">
    <text evidence="5 16">Heterotrimer of an alpha, a beta and a gamma subunit.</text>
</comment>
<evidence type="ECO:0000313" key="19">
    <source>
        <dbReference type="Proteomes" id="UP001162030"/>
    </source>
</evidence>
<dbReference type="Proteomes" id="UP001162030">
    <property type="component" value="Chromosome"/>
</dbReference>
<evidence type="ECO:0000256" key="8">
    <source>
        <dbReference type="ARBA" id="ARBA00022692"/>
    </source>
</evidence>
<keyword evidence="14 16" id="KW-0739">Sodium transport</keyword>
<keyword evidence="8 16" id="KW-0812">Transmembrane</keyword>
<comment type="catalytic activity">
    <reaction evidence="15 16 17">
        <text>oxaloacetate + 2 Na(+)(in) + H(+) = pyruvate + 2 Na(+)(out) + CO2</text>
        <dbReference type="Rhea" id="RHEA:57724"/>
        <dbReference type="ChEBI" id="CHEBI:15361"/>
        <dbReference type="ChEBI" id="CHEBI:15378"/>
        <dbReference type="ChEBI" id="CHEBI:16452"/>
        <dbReference type="ChEBI" id="CHEBI:16526"/>
        <dbReference type="ChEBI" id="CHEBI:29101"/>
        <dbReference type="EC" id="7.2.4.2"/>
    </reaction>
</comment>
<feature type="transmembrane region" description="Helical" evidence="16 17">
    <location>
        <begin position="12"/>
        <end position="34"/>
    </location>
</feature>
<dbReference type="NCBIfam" id="TIGR01195">
    <property type="entry name" value="oadG_fam"/>
    <property type="match status" value="1"/>
</dbReference>
<evidence type="ECO:0000256" key="13">
    <source>
        <dbReference type="ARBA" id="ARBA00023136"/>
    </source>
</evidence>
<evidence type="ECO:0000256" key="5">
    <source>
        <dbReference type="ARBA" id="ARBA00011869"/>
    </source>
</evidence>
<evidence type="ECO:0000256" key="10">
    <source>
        <dbReference type="ARBA" id="ARBA00022989"/>
    </source>
</evidence>
<evidence type="ECO:0000313" key="18">
    <source>
        <dbReference type="EMBL" id="CAI8758851.1"/>
    </source>
</evidence>
<name>A0ABN8WZ20_9GAMM</name>
<organism evidence="18 19">
    <name type="scientific">Methylocaldum szegediense</name>
    <dbReference type="NCBI Taxonomy" id="73780"/>
    <lineage>
        <taxon>Bacteria</taxon>
        <taxon>Pseudomonadati</taxon>
        <taxon>Pseudomonadota</taxon>
        <taxon>Gammaproteobacteria</taxon>
        <taxon>Methylococcales</taxon>
        <taxon>Methylococcaceae</taxon>
        <taxon>Methylocaldum</taxon>
    </lineage>
</organism>
<dbReference type="EMBL" id="OX458333">
    <property type="protein sequence ID" value="CAI8758851.1"/>
    <property type="molecule type" value="Genomic_DNA"/>
</dbReference>
<reference evidence="18 19" key="1">
    <citation type="submission" date="2023-03" db="EMBL/GenBank/DDBJ databases">
        <authorList>
            <person name="Pearce D."/>
        </authorList>
    </citation>
    <scope>NUCLEOTIDE SEQUENCE [LARGE SCALE GENOMIC DNA]</scope>
    <source>
        <strain evidence="18">Msz</strain>
    </source>
</reference>
<dbReference type="RefSeq" id="WP_026611946.1">
    <property type="nucleotide sequence ID" value="NZ_OX458333.1"/>
</dbReference>
<comment type="subcellular location">
    <subcellularLocation>
        <location evidence="3 16 17">Cell membrane</location>
        <topology evidence="3 16 17">Single-pass membrane protein</topology>
    </subcellularLocation>
</comment>
<evidence type="ECO:0000256" key="12">
    <source>
        <dbReference type="ARBA" id="ARBA00023065"/>
    </source>
</evidence>
<evidence type="ECO:0000256" key="4">
    <source>
        <dbReference type="ARBA" id="ARBA00005844"/>
    </source>
</evidence>
<evidence type="ECO:0000256" key="1">
    <source>
        <dbReference type="ARBA" id="ARBA00001959"/>
    </source>
</evidence>
<evidence type="ECO:0000256" key="2">
    <source>
        <dbReference type="ARBA" id="ARBA00003002"/>
    </source>
</evidence>
<keyword evidence="12 16" id="KW-0406">Ion transport</keyword>
<keyword evidence="11 16" id="KW-0915">Sodium</keyword>
<evidence type="ECO:0000256" key="17">
    <source>
        <dbReference type="RuleBase" id="RU004278"/>
    </source>
</evidence>
<evidence type="ECO:0000256" key="14">
    <source>
        <dbReference type="ARBA" id="ARBA00023201"/>
    </source>
</evidence>
<dbReference type="Pfam" id="PF04277">
    <property type="entry name" value="OAD_gamma"/>
    <property type="match status" value="1"/>
</dbReference>
<keyword evidence="7 16" id="KW-1003">Cell membrane</keyword>
<keyword evidence="6 16" id="KW-0813">Transport</keyword>
<evidence type="ECO:0000256" key="16">
    <source>
        <dbReference type="HAMAP-Rule" id="MF_00404"/>
    </source>
</evidence>
<keyword evidence="13 16" id="KW-0472">Membrane</keyword>
<protein>
    <recommendedName>
        <fullName evidence="16">Probable oxaloacetate decarboxylase gamma chain</fullName>
        <ecNumber evidence="16">7.2.4.2</ecNumber>
    </recommendedName>
</protein>
<evidence type="ECO:0000256" key="3">
    <source>
        <dbReference type="ARBA" id="ARBA00004162"/>
    </source>
</evidence>
<dbReference type="EC" id="7.2.4.2" evidence="16"/>
<keyword evidence="19" id="KW-1185">Reference proteome</keyword>
<evidence type="ECO:0000256" key="6">
    <source>
        <dbReference type="ARBA" id="ARBA00022448"/>
    </source>
</evidence>
<sequence length="82" mass="8918">MDYSIGELLLSGVKIMLVGMAIVYLFLALLVWVIGITSKLLNRYVPEPEHAPGASAHPPDVDSDNSEIVAAITAAIHRYQNQ</sequence>
<proteinExistence type="inferred from homology"/>
<comment type="cofactor">
    <cofactor evidence="1 16 17">
        <name>Na(+)</name>
        <dbReference type="ChEBI" id="CHEBI:29101"/>
    </cofactor>
</comment>
<evidence type="ECO:0000256" key="11">
    <source>
        <dbReference type="ARBA" id="ARBA00023053"/>
    </source>
</evidence>